<evidence type="ECO:0008006" key="3">
    <source>
        <dbReference type="Google" id="ProtNLM"/>
    </source>
</evidence>
<evidence type="ECO:0000313" key="2">
    <source>
        <dbReference type="Proteomes" id="UP000025241"/>
    </source>
</evidence>
<dbReference type="PATRIC" id="fig|1301098.3.peg.2739"/>
<accession>A0A024HHH9</accession>
<dbReference type="AlphaFoldDB" id="A0A024HHH9"/>
<organism evidence="1 2">
    <name type="scientific">Pseudomonas knackmussii (strain DSM 6978 / CCUG 54928 / LMG 23759 / B13)</name>
    <dbReference type="NCBI Taxonomy" id="1301098"/>
    <lineage>
        <taxon>Bacteria</taxon>
        <taxon>Pseudomonadati</taxon>
        <taxon>Pseudomonadota</taxon>
        <taxon>Gammaproteobacteria</taxon>
        <taxon>Pseudomonadales</taxon>
        <taxon>Pseudomonadaceae</taxon>
        <taxon>Pseudomonas</taxon>
    </lineage>
</organism>
<dbReference type="Proteomes" id="UP000025241">
    <property type="component" value="Chromosome I"/>
</dbReference>
<evidence type="ECO:0000313" key="1">
    <source>
        <dbReference type="EMBL" id="CDF84074.1"/>
    </source>
</evidence>
<dbReference type="KEGG" id="pkc:PKB_2727"/>
<gene>
    <name evidence="1" type="ORF">PKB_2727</name>
</gene>
<keyword evidence="2" id="KW-1185">Reference proteome</keyword>
<dbReference type="HOGENOM" id="CLU_2525003_0_0_6"/>
<proteinExistence type="predicted"/>
<sequence>MEIPYPLFKELVEDEFQGMSCHCALNQDRTATLAFRLNDPKRTAYEIPAIDFASASYWDLSLLIIDLRNHLEAVEAHASLRLSA</sequence>
<reference evidence="1 2" key="1">
    <citation type="submission" date="2013-03" db="EMBL/GenBank/DDBJ databases">
        <authorList>
            <person name="Linke B."/>
        </authorList>
    </citation>
    <scope>NUCLEOTIDE SEQUENCE [LARGE SCALE GENOMIC DNA]</scope>
    <source>
        <strain evidence="1 2">B13</strain>
    </source>
</reference>
<dbReference type="EMBL" id="HG322950">
    <property type="protein sequence ID" value="CDF84074.1"/>
    <property type="molecule type" value="Genomic_DNA"/>
</dbReference>
<reference evidence="1 2" key="2">
    <citation type="submission" date="2014-05" db="EMBL/GenBank/DDBJ databases">
        <title>Genome sequence of the 3-chlorobenzoate degrading bacterium Pseudomonas knackmussii B13 shows multiple evidence for horizontal gene transfer.</title>
        <authorList>
            <person name="Miyazaki R."/>
            <person name="Bertelli C."/>
            <person name="Falquet L."/>
            <person name="Robinson-Rechavi M."/>
            <person name="Gharib W."/>
            <person name="Roy S."/>
            <person name="Van der Meer J.R."/>
        </authorList>
    </citation>
    <scope>NUCLEOTIDE SEQUENCE [LARGE SCALE GENOMIC DNA]</scope>
    <source>
        <strain evidence="1 2">B13</strain>
    </source>
</reference>
<dbReference type="OrthoDB" id="9930522at2"/>
<dbReference type="RefSeq" id="WP_043252447.1">
    <property type="nucleotide sequence ID" value="NZ_HG322950.1"/>
</dbReference>
<protein>
    <recommendedName>
        <fullName evidence="3">DUF1652 domain-containing protein</fullName>
    </recommendedName>
</protein>
<name>A0A024HHH9_PSEKB</name>